<gene>
    <name evidence="3" type="ORF">X943_002962</name>
</gene>
<evidence type="ECO:0000256" key="1">
    <source>
        <dbReference type="SAM" id="MobiDB-lite"/>
    </source>
</evidence>
<dbReference type="PANTHER" id="PTHR23149">
    <property type="entry name" value="G PATCH DOMAIN CONTAINING PROTEIN"/>
    <property type="match status" value="1"/>
</dbReference>
<evidence type="ECO:0000313" key="3">
    <source>
        <dbReference type="EMBL" id="KAK1936362.1"/>
    </source>
</evidence>
<feature type="compositionally biased region" description="Low complexity" evidence="1">
    <location>
        <begin position="194"/>
        <end position="206"/>
    </location>
</feature>
<accession>A0AAD9GDF3</accession>
<feature type="compositionally biased region" description="Polar residues" evidence="1">
    <location>
        <begin position="168"/>
        <end position="188"/>
    </location>
</feature>
<proteinExistence type="predicted"/>
<evidence type="ECO:0000313" key="4">
    <source>
        <dbReference type="Proteomes" id="UP001195914"/>
    </source>
</evidence>
<dbReference type="GO" id="GO:0003676">
    <property type="term" value="F:nucleic acid binding"/>
    <property type="evidence" value="ECO:0007669"/>
    <property type="project" value="InterPro"/>
</dbReference>
<dbReference type="Proteomes" id="UP001195914">
    <property type="component" value="Unassembled WGS sequence"/>
</dbReference>
<dbReference type="PROSITE" id="PS50174">
    <property type="entry name" value="G_PATCH"/>
    <property type="match status" value="1"/>
</dbReference>
<reference evidence="3" key="2">
    <citation type="submission" date="2021-05" db="EMBL/GenBank/DDBJ databases">
        <authorList>
            <person name="Pain A."/>
        </authorList>
    </citation>
    <scope>NUCLEOTIDE SEQUENCE</scope>
    <source>
        <strain evidence="3">1802A</strain>
    </source>
</reference>
<sequence length="248" mass="26410">MSKAFKKKLQASAPTGGAKVKSKFGSAILAKFGWKEGDGLGKNQDGIVDPVTLKATDQNKGLGKKEADPWHNWWDEMYNEVANKSSKITGVTAQSSSADNAGRTPLVDSYFSAHLNSSECESDLSSGNMSRRLRDYSEASSSQSSRSDDFDSESSSDDDQSENHTVGVLSNTIDADSVSSASEAGTSFNDGSDEQNSSESSASSDDASTDDGVRPVQVSTANQGGAKYPTVDRAARKRRRVRDPTNGR</sequence>
<dbReference type="Pfam" id="PF01585">
    <property type="entry name" value="G-patch"/>
    <property type="match status" value="1"/>
</dbReference>
<name>A0AAD9GDF3_BABDI</name>
<protein>
    <submittedName>
        <fullName evidence="3">PIN2-INTERACTING PROTEIN X1 domain containing protein</fullName>
    </submittedName>
</protein>
<dbReference type="AlphaFoldDB" id="A0AAD9GDF3"/>
<dbReference type="EMBL" id="JAHBMH010000044">
    <property type="protein sequence ID" value="KAK1936362.1"/>
    <property type="molecule type" value="Genomic_DNA"/>
</dbReference>
<dbReference type="SMART" id="SM00443">
    <property type="entry name" value="G_patch"/>
    <property type="match status" value="1"/>
</dbReference>
<keyword evidence="4" id="KW-1185">Reference proteome</keyword>
<feature type="region of interest" description="Disordered" evidence="1">
    <location>
        <begin position="118"/>
        <end position="248"/>
    </location>
</feature>
<feature type="compositionally biased region" description="Polar residues" evidence="1">
    <location>
        <begin position="118"/>
        <end position="129"/>
    </location>
</feature>
<reference evidence="3" key="1">
    <citation type="journal article" date="2014" name="Nucleic Acids Res.">
        <title>The evolutionary dynamics of variant antigen genes in Babesia reveal a history of genomic innovation underlying host-parasite interaction.</title>
        <authorList>
            <person name="Jackson A.P."/>
            <person name="Otto T.D."/>
            <person name="Darby A."/>
            <person name="Ramaprasad A."/>
            <person name="Xia D."/>
            <person name="Echaide I.E."/>
            <person name="Farber M."/>
            <person name="Gahlot S."/>
            <person name="Gamble J."/>
            <person name="Gupta D."/>
            <person name="Gupta Y."/>
            <person name="Jackson L."/>
            <person name="Malandrin L."/>
            <person name="Malas T.B."/>
            <person name="Moussa E."/>
            <person name="Nair M."/>
            <person name="Reid A.J."/>
            <person name="Sanders M."/>
            <person name="Sharma J."/>
            <person name="Tracey A."/>
            <person name="Quail M.A."/>
            <person name="Weir W."/>
            <person name="Wastling J.M."/>
            <person name="Hall N."/>
            <person name="Willadsen P."/>
            <person name="Lingelbach K."/>
            <person name="Shiels B."/>
            <person name="Tait A."/>
            <person name="Berriman M."/>
            <person name="Allred D.R."/>
            <person name="Pain A."/>
        </authorList>
    </citation>
    <scope>NUCLEOTIDE SEQUENCE</scope>
    <source>
        <strain evidence="3">1802A</strain>
    </source>
</reference>
<comment type="caution">
    <text evidence="3">The sequence shown here is derived from an EMBL/GenBank/DDBJ whole genome shotgun (WGS) entry which is preliminary data.</text>
</comment>
<feature type="compositionally biased region" description="Acidic residues" evidence="1">
    <location>
        <begin position="150"/>
        <end position="160"/>
    </location>
</feature>
<organism evidence="3 4">
    <name type="scientific">Babesia divergens</name>
    <dbReference type="NCBI Taxonomy" id="32595"/>
    <lineage>
        <taxon>Eukaryota</taxon>
        <taxon>Sar</taxon>
        <taxon>Alveolata</taxon>
        <taxon>Apicomplexa</taxon>
        <taxon>Aconoidasida</taxon>
        <taxon>Piroplasmida</taxon>
        <taxon>Babesiidae</taxon>
        <taxon>Babesia</taxon>
    </lineage>
</organism>
<feature type="domain" description="G-patch" evidence="2">
    <location>
        <begin position="21"/>
        <end position="67"/>
    </location>
</feature>
<dbReference type="InterPro" id="IPR000467">
    <property type="entry name" value="G_patch_dom"/>
</dbReference>
<evidence type="ECO:0000259" key="2">
    <source>
        <dbReference type="PROSITE" id="PS50174"/>
    </source>
</evidence>
<dbReference type="InterPro" id="IPR050656">
    <property type="entry name" value="PINX1"/>
</dbReference>